<accession>A0A1Y6BMS3</accession>
<name>A0A1Y6BMS3_9BACT</name>
<evidence type="ECO:0000313" key="2">
    <source>
        <dbReference type="Proteomes" id="UP000192907"/>
    </source>
</evidence>
<organism evidence="1 2">
    <name type="scientific">Pseudobacteriovorax antillogorgiicola</name>
    <dbReference type="NCBI Taxonomy" id="1513793"/>
    <lineage>
        <taxon>Bacteria</taxon>
        <taxon>Pseudomonadati</taxon>
        <taxon>Bdellovibrionota</taxon>
        <taxon>Oligoflexia</taxon>
        <taxon>Oligoflexales</taxon>
        <taxon>Pseudobacteriovoracaceae</taxon>
        <taxon>Pseudobacteriovorax</taxon>
    </lineage>
</organism>
<evidence type="ECO:0008006" key="3">
    <source>
        <dbReference type="Google" id="ProtNLM"/>
    </source>
</evidence>
<gene>
    <name evidence="1" type="ORF">SAMN06296036_106198</name>
</gene>
<dbReference type="OrthoDB" id="9989922at2"/>
<dbReference type="Proteomes" id="UP000192907">
    <property type="component" value="Unassembled WGS sequence"/>
</dbReference>
<reference evidence="2" key="1">
    <citation type="submission" date="2017-04" db="EMBL/GenBank/DDBJ databases">
        <authorList>
            <person name="Varghese N."/>
            <person name="Submissions S."/>
        </authorList>
    </citation>
    <scope>NUCLEOTIDE SEQUENCE [LARGE SCALE GENOMIC DNA]</scope>
    <source>
        <strain evidence="2">RKEM611</strain>
    </source>
</reference>
<dbReference type="AlphaFoldDB" id="A0A1Y6BMS3"/>
<evidence type="ECO:0000313" key="1">
    <source>
        <dbReference type="EMBL" id="SMF18718.1"/>
    </source>
</evidence>
<keyword evidence="2" id="KW-1185">Reference proteome</keyword>
<dbReference type="RefSeq" id="WP_132317759.1">
    <property type="nucleotide sequence ID" value="NZ_FWZT01000006.1"/>
</dbReference>
<proteinExistence type="predicted"/>
<dbReference type="EMBL" id="FWZT01000006">
    <property type="protein sequence ID" value="SMF18718.1"/>
    <property type="molecule type" value="Genomic_DNA"/>
</dbReference>
<protein>
    <recommendedName>
        <fullName evidence="3">Lipoprotein</fullName>
    </recommendedName>
</protein>
<dbReference type="STRING" id="1513793.SAMN06296036_106198"/>
<dbReference type="PROSITE" id="PS51257">
    <property type="entry name" value="PROKAR_LIPOPROTEIN"/>
    <property type="match status" value="1"/>
</dbReference>
<sequence length="293" mass="32796">MKRSAFGAWLVLSLALGACEQKEHSQVDSSTMTSLDVIDLETHVDLDFYQGQVRDDLKELFCTHVFLLPLKSDFNEELSYLCTDGQPNQVFHDLDRYAEAVADRPRSVRLALEQDEQRSHGVFATVYRVPIQPKWVRSADIGSFMVQASNFDYVQQRGRVVQNLDDSVGGDLQFGKSELDYETFVVTPDGQRFSNQRQTELNSFQVQGGNSHIGIGAEHLLASENDDYLVYNTLTVTIGTDGDGSVLITIIRLQVNHNGFPEVAEQVMSDLATAQASHVRQGLLTNLSEHILR</sequence>